<accession>A0ABW2IYZ7</accession>
<name>A0ABW2IYZ7_9GAMM</name>
<keyword evidence="2" id="KW-1185">Reference proteome</keyword>
<dbReference type="Proteomes" id="UP001596506">
    <property type="component" value="Unassembled WGS sequence"/>
</dbReference>
<organism evidence="1 2">
    <name type="scientific">Marinobacter aromaticivorans</name>
    <dbReference type="NCBI Taxonomy" id="1494078"/>
    <lineage>
        <taxon>Bacteria</taxon>
        <taxon>Pseudomonadati</taxon>
        <taxon>Pseudomonadota</taxon>
        <taxon>Gammaproteobacteria</taxon>
        <taxon>Pseudomonadales</taxon>
        <taxon>Marinobacteraceae</taxon>
        <taxon>Marinobacter</taxon>
    </lineage>
</organism>
<dbReference type="RefSeq" id="WP_198515509.1">
    <property type="nucleotide sequence ID" value="NZ_JBHTBD010000007.1"/>
</dbReference>
<evidence type="ECO:0000313" key="1">
    <source>
        <dbReference type="EMBL" id="MFC7296102.1"/>
    </source>
</evidence>
<proteinExistence type="predicted"/>
<reference evidence="2" key="1">
    <citation type="journal article" date="2019" name="Int. J. Syst. Evol. Microbiol.">
        <title>The Global Catalogue of Microorganisms (GCM) 10K type strain sequencing project: providing services to taxonomists for standard genome sequencing and annotation.</title>
        <authorList>
            <consortium name="The Broad Institute Genomics Platform"/>
            <consortium name="The Broad Institute Genome Sequencing Center for Infectious Disease"/>
            <person name="Wu L."/>
            <person name="Ma J."/>
        </authorList>
    </citation>
    <scope>NUCLEOTIDE SEQUENCE [LARGE SCALE GENOMIC DNA]</scope>
    <source>
        <strain evidence="2">CCUG 60559</strain>
    </source>
</reference>
<dbReference type="EMBL" id="JBHTBD010000007">
    <property type="protein sequence ID" value="MFC7296102.1"/>
    <property type="molecule type" value="Genomic_DNA"/>
</dbReference>
<sequence length="528" mass="56720">MQIDITKDALASYVVDGVTSTSQPGSTIAPLDELQVRLAPGITDGIVPDSVRFTLGGKSYDDRAGGIVTDINPQTESGLAAGVIDYDGRQATISFWEDGENTALNVTSLLTIYGQWTATEGFFRTASAPLKPESLQITGAAENGTQVVATADQNGEFTHEWCQGTVNYTFGTAAVRFGKLVPDASLSPEEKAEPWYDANNVDGSGNIYKPLPMVTSSLRYNAVAFTYLPLDASIVGIDAVRLPADGRVPIYRPGDVVMVMHPQDTAPQTVAAGDTIATRPRVAWVRVIDANGDSVTEGYSLDRATGTVTFDDVTGVAMPVTVRHTVGDLRLVVDVQITGEIQLSRELTHDYPANESIVASCLIHGDRRARVAATWDQKNWDGSWSDAIKGDEATATLNLIDHPITVTNEGCDTDRWLLRCTNASSNNWELISERRGLVWRGVYTQNGDDIAPINPRTRGEQGQGGTPYMVIPAAANGGGWETGNVVRINTVGAIADFWIARAIQQSEEPLDDGADGCEIYALGNIDRP</sequence>
<comment type="caution">
    <text evidence="1">The sequence shown here is derived from an EMBL/GenBank/DDBJ whole genome shotgun (WGS) entry which is preliminary data.</text>
</comment>
<gene>
    <name evidence="1" type="ORF">ACFQQA_15370</name>
</gene>
<protein>
    <submittedName>
        <fullName evidence="1">Uncharacterized protein</fullName>
    </submittedName>
</protein>
<evidence type="ECO:0000313" key="2">
    <source>
        <dbReference type="Proteomes" id="UP001596506"/>
    </source>
</evidence>